<dbReference type="EMBL" id="MW394391">
    <property type="protein sequence ID" value="QQV92190.1"/>
    <property type="molecule type" value="Genomic_DNA"/>
</dbReference>
<feature type="transmembrane region" description="Helical" evidence="1">
    <location>
        <begin position="129"/>
        <end position="148"/>
    </location>
</feature>
<accession>A0A7U0GBN8</accession>
<organism evidence="2 3">
    <name type="scientific">Klebsiella phage vB_KpM_FBKp24</name>
    <dbReference type="NCBI Taxonomy" id="2801834"/>
    <lineage>
        <taxon>Viruses</taxon>
        <taxon>Duplodnaviria</taxon>
        <taxon>Heunggongvirae</taxon>
        <taxon>Uroviricota</taxon>
        <taxon>Caudoviricetes</taxon>
        <taxon>Chimalliviridae</taxon>
        <taxon>Maaswegvirus</taxon>
        <taxon>Maaswegvirus Kp24</taxon>
    </lineage>
</organism>
<keyword evidence="3" id="KW-1185">Reference proteome</keyword>
<gene>
    <name evidence="2" type="ORF">vBKpMFBKp24_339</name>
</gene>
<evidence type="ECO:0000256" key="1">
    <source>
        <dbReference type="SAM" id="Phobius"/>
    </source>
</evidence>
<keyword evidence="1" id="KW-0472">Membrane</keyword>
<sequence length="158" mass="17894">MLKDEIELLSGQAHQYTSAFKTTLKDETDINTFNAFVSQYYSVTAQPLLVTKEQLFSVQNEVHSRDILVNYVFGLRFTALSLFTRKEVSLIAECFANANANRPVANEASGLTALPEDAQMWKVKYNELVLLYEANLWVLPLMALGFIFPSFSDENIVQ</sequence>
<dbReference type="Proteomes" id="UP000596381">
    <property type="component" value="Segment"/>
</dbReference>
<evidence type="ECO:0000313" key="3">
    <source>
        <dbReference type="Proteomes" id="UP000596381"/>
    </source>
</evidence>
<protein>
    <submittedName>
        <fullName evidence="2">Uncharacterized protein</fullName>
    </submittedName>
</protein>
<proteinExistence type="predicted"/>
<keyword evidence="1" id="KW-1133">Transmembrane helix</keyword>
<reference evidence="2 3" key="1">
    <citation type="submission" date="2020-12" db="EMBL/GenBank/DDBJ databases">
        <title>Genomic characterization of four novel bacteriophages infecting Klebsiella pneumoniae.</title>
        <authorList>
            <person name="Estrada Bonilla B."/>
            <person name="Costa A.R."/>
            <person name="van Rossum T."/>
            <person name="Hagedoorn S."/>
            <person name="Wallinga H."/>
            <person name="Xiao M."/>
            <person name="Song W."/>
            <person name="Haas P.-J."/>
            <person name="Nobrega F.L."/>
            <person name="Brouns S.J.J."/>
        </authorList>
    </citation>
    <scope>NUCLEOTIDE SEQUENCE [LARGE SCALE GENOMIC DNA]</scope>
</reference>
<evidence type="ECO:0000313" key="2">
    <source>
        <dbReference type="EMBL" id="QQV92190.1"/>
    </source>
</evidence>
<keyword evidence="1" id="KW-0812">Transmembrane</keyword>
<name>A0A7U0GBN8_9CAUD</name>